<sequence length="133" mass="15539">MKPSANPYMTPYRKTTVRMKLNAKYAFCIGINTSKQLWLLFDWLQNAWKGIRMTTGDYAKQSQKFSLQSTDDYSRFSFTFTLSSSSSSLSVQILKKSRKTISYIYKIVYDFYDFNELDGTTTRKSISKINLNH</sequence>
<dbReference type="VEuPathDB" id="VectorBase:GAUT049598"/>
<dbReference type="EnsemblMetazoa" id="GAUT049598-RA">
    <property type="protein sequence ID" value="GAUT049598-PA"/>
    <property type="gene ID" value="GAUT049598"/>
</dbReference>
<proteinExistence type="predicted"/>
<evidence type="ECO:0000313" key="2">
    <source>
        <dbReference type="Proteomes" id="UP000078200"/>
    </source>
</evidence>
<dbReference type="AlphaFoldDB" id="A0A1A9VW72"/>
<evidence type="ECO:0000313" key="1">
    <source>
        <dbReference type="EnsemblMetazoa" id="GAUT049598-PA"/>
    </source>
</evidence>
<accession>A0A1A9VW72</accession>
<keyword evidence="2" id="KW-1185">Reference proteome</keyword>
<name>A0A1A9VW72_GLOAU</name>
<dbReference type="Proteomes" id="UP000078200">
    <property type="component" value="Unassembled WGS sequence"/>
</dbReference>
<organism evidence="1 2">
    <name type="scientific">Glossina austeni</name>
    <name type="common">Savannah tsetse fly</name>
    <dbReference type="NCBI Taxonomy" id="7395"/>
    <lineage>
        <taxon>Eukaryota</taxon>
        <taxon>Metazoa</taxon>
        <taxon>Ecdysozoa</taxon>
        <taxon>Arthropoda</taxon>
        <taxon>Hexapoda</taxon>
        <taxon>Insecta</taxon>
        <taxon>Pterygota</taxon>
        <taxon>Neoptera</taxon>
        <taxon>Endopterygota</taxon>
        <taxon>Diptera</taxon>
        <taxon>Brachycera</taxon>
        <taxon>Muscomorpha</taxon>
        <taxon>Hippoboscoidea</taxon>
        <taxon>Glossinidae</taxon>
        <taxon>Glossina</taxon>
    </lineage>
</organism>
<reference evidence="1" key="1">
    <citation type="submission" date="2020-05" db="UniProtKB">
        <authorList>
            <consortium name="EnsemblMetazoa"/>
        </authorList>
    </citation>
    <scope>IDENTIFICATION</scope>
    <source>
        <strain evidence="1">TTRI</strain>
    </source>
</reference>
<protein>
    <submittedName>
        <fullName evidence="1">Uncharacterized protein</fullName>
    </submittedName>
</protein>